<sequence length="423" mass="49008">MSRWYTNIIVKRTHVTRDEALVCLGVETNVLDRLCVLNDVHPFIPHKYMLTNKSTRIQYKISDIHRIRESEAYKKMNLKATNKQKTATYQATGRHHQISDLPDDRIDYGKILLEKYPSFDDIYEDLGECLTCLIVAERTLRYAKRFCLDFETDIIKKIRKELTLFYLYVAATGVEQKVFITPLGVYFSIVIGEHDVFWRESYPLKDEEDILGINYNAIVYNTEYYAYLLEKVNFRLFKAAHEPALPFVREYRAQAFPSPNLNPEKTPETCLGPNPNDCGGFGEQRMKEVFTEAEVYIRQKHGGIFKNTKFFISESCAALTNSLELLILTERGTVVKDGAGCDIYLCETIPANFRIEGNYAHPQIVYDSCNARELQETPIYRPGQTLPQHSCPFKDALEETELDIFNLSERKKQEIGSLFNHHK</sequence>
<proteinExistence type="predicted"/>
<dbReference type="OrthoDB" id="10264910at2759"/>
<dbReference type="GO" id="GO:0003723">
    <property type="term" value="F:RNA binding"/>
    <property type="evidence" value="ECO:0007669"/>
    <property type="project" value="TreeGrafter"/>
</dbReference>
<dbReference type="EMBL" id="LTDL01000014">
    <property type="protein sequence ID" value="OAG31847.1"/>
    <property type="molecule type" value="Genomic_DNA"/>
</dbReference>
<dbReference type="GO" id="GO:0000463">
    <property type="term" value="P:maturation of LSU-rRNA from tricistronic rRNA transcript (SSU-rRNA, 5.8S rRNA, LSU-rRNA)"/>
    <property type="evidence" value="ECO:0007669"/>
    <property type="project" value="TreeGrafter"/>
</dbReference>
<dbReference type="AlphaFoldDB" id="A0A177EIU2"/>
<reference evidence="2 3" key="1">
    <citation type="submission" date="2016-02" db="EMBL/GenBank/DDBJ databases">
        <title>Discovery of a natural microsporidian pathogen with a broad tissue tropism in Caenorhabditis elegans.</title>
        <authorList>
            <person name="Luallen R.J."/>
            <person name="Reinke A.W."/>
            <person name="Tong L."/>
            <person name="Botts M.R."/>
            <person name="Felix M.-A."/>
            <person name="Troemel E.R."/>
        </authorList>
    </citation>
    <scope>NUCLEOTIDE SEQUENCE [LARGE SCALE GENOMIC DNA]</scope>
    <source>
        <strain evidence="2 3">JUm2807</strain>
    </source>
</reference>
<dbReference type="GeneID" id="93646672"/>
<organism evidence="2 3">
    <name type="scientific">Nematocida displodere</name>
    <dbReference type="NCBI Taxonomy" id="1805483"/>
    <lineage>
        <taxon>Eukaryota</taxon>
        <taxon>Fungi</taxon>
        <taxon>Fungi incertae sedis</taxon>
        <taxon>Microsporidia</taxon>
        <taxon>Nematocida</taxon>
    </lineage>
</organism>
<comment type="subcellular location">
    <subcellularLocation>
        <location evidence="1">Nucleus</location>
    </subcellularLocation>
</comment>
<dbReference type="VEuPathDB" id="MicrosporidiaDB:NEDG_00322"/>
<protein>
    <submittedName>
        <fullName evidence="2">Pescadillo</fullName>
    </submittedName>
</protein>
<evidence type="ECO:0000256" key="1">
    <source>
        <dbReference type="ARBA" id="ARBA00004123"/>
    </source>
</evidence>
<dbReference type="RefSeq" id="XP_067545448.1">
    <property type="nucleotide sequence ID" value="XM_067687740.1"/>
</dbReference>
<keyword evidence="3" id="KW-1185">Reference proteome</keyword>
<dbReference type="PANTHER" id="PTHR12221:SF6">
    <property type="entry name" value="PESCADILLO HOMOLOG"/>
    <property type="match status" value="1"/>
</dbReference>
<dbReference type="Pfam" id="PF06732">
    <property type="entry name" value="Pescadillo_N"/>
    <property type="match status" value="1"/>
</dbReference>
<evidence type="ECO:0000313" key="3">
    <source>
        <dbReference type="Proteomes" id="UP000185944"/>
    </source>
</evidence>
<evidence type="ECO:0000313" key="2">
    <source>
        <dbReference type="EMBL" id="OAG31847.1"/>
    </source>
</evidence>
<dbReference type="InterPro" id="IPR010613">
    <property type="entry name" value="PES"/>
</dbReference>
<gene>
    <name evidence="2" type="ORF">NEDG_00322</name>
</gene>
<dbReference type="STRING" id="1805483.A0A177EIU2"/>
<dbReference type="Proteomes" id="UP000185944">
    <property type="component" value="Unassembled WGS sequence"/>
</dbReference>
<comment type="caution">
    <text evidence="2">The sequence shown here is derived from an EMBL/GenBank/DDBJ whole genome shotgun (WGS) entry which is preliminary data.</text>
</comment>
<dbReference type="PANTHER" id="PTHR12221">
    <property type="entry name" value="PESCADILLO - RELATED"/>
    <property type="match status" value="1"/>
</dbReference>
<name>A0A177EIU2_9MICR</name>
<accession>A0A177EIU2</accession>
<dbReference type="GO" id="GO:0070545">
    <property type="term" value="C:PeBoW complex"/>
    <property type="evidence" value="ECO:0007669"/>
    <property type="project" value="TreeGrafter"/>
</dbReference>